<keyword evidence="4" id="KW-1003">Cell membrane</keyword>
<dbReference type="InterPro" id="IPR036097">
    <property type="entry name" value="HisK_dim/P_sf"/>
</dbReference>
<keyword evidence="11 14" id="KW-1133">Transmembrane helix</keyword>
<dbReference type="PANTHER" id="PTHR45528">
    <property type="entry name" value="SENSOR HISTIDINE KINASE CPXA"/>
    <property type="match status" value="1"/>
</dbReference>
<evidence type="ECO:0000313" key="18">
    <source>
        <dbReference type="Proteomes" id="UP000028542"/>
    </source>
</evidence>
<dbReference type="EC" id="2.7.13.3" evidence="3"/>
<keyword evidence="18" id="KW-1185">Reference proteome</keyword>
<evidence type="ECO:0000256" key="11">
    <source>
        <dbReference type="ARBA" id="ARBA00022989"/>
    </source>
</evidence>
<keyword evidence="8" id="KW-0547">Nucleotide-binding</keyword>
<keyword evidence="6" id="KW-0808">Transferase</keyword>
<evidence type="ECO:0000256" key="10">
    <source>
        <dbReference type="ARBA" id="ARBA00022840"/>
    </source>
</evidence>
<dbReference type="InterPro" id="IPR005467">
    <property type="entry name" value="His_kinase_dom"/>
</dbReference>
<keyword evidence="7 14" id="KW-0812">Transmembrane</keyword>
<dbReference type="CDD" id="cd00082">
    <property type="entry name" value="HisKA"/>
    <property type="match status" value="1"/>
</dbReference>
<dbReference type="PANTHER" id="PTHR45528:SF1">
    <property type="entry name" value="SENSOR HISTIDINE KINASE CPXA"/>
    <property type="match status" value="1"/>
</dbReference>
<evidence type="ECO:0000256" key="3">
    <source>
        <dbReference type="ARBA" id="ARBA00012438"/>
    </source>
</evidence>
<dbReference type="GO" id="GO:0000155">
    <property type="term" value="F:phosphorelay sensor kinase activity"/>
    <property type="evidence" value="ECO:0007669"/>
    <property type="project" value="InterPro"/>
</dbReference>
<feature type="domain" description="Histidine kinase" evidence="15">
    <location>
        <begin position="218"/>
        <end position="421"/>
    </location>
</feature>
<keyword evidence="13 14" id="KW-0472">Membrane</keyword>
<dbReference type="GO" id="GO:0005524">
    <property type="term" value="F:ATP binding"/>
    <property type="evidence" value="ECO:0007669"/>
    <property type="project" value="UniProtKB-KW"/>
</dbReference>
<dbReference type="CDD" id="cd06225">
    <property type="entry name" value="HAMP"/>
    <property type="match status" value="1"/>
</dbReference>
<dbReference type="SUPFAM" id="SSF158472">
    <property type="entry name" value="HAMP domain-like"/>
    <property type="match status" value="1"/>
</dbReference>
<evidence type="ECO:0000259" key="16">
    <source>
        <dbReference type="PROSITE" id="PS50885"/>
    </source>
</evidence>
<organism evidence="17 18">
    <name type="scientific">Clostridium sulfidigenes</name>
    <dbReference type="NCBI Taxonomy" id="318464"/>
    <lineage>
        <taxon>Bacteria</taxon>
        <taxon>Bacillati</taxon>
        <taxon>Bacillota</taxon>
        <taxon>Clostridia</taxon>
        <taxon>Eubacteriales</taxon>
        <taxon>Clostridiaceae</taxon>
        <taxon>Clostridium</taxon>
    </lineage>
</organism>
<evidence type="ECO:0000256" key="1">
    <source>
        <dbReference type="ARBA" id="ARBA00000085"/>
    </source>
</evidence>
<feature type="transmembrane region" description="Helical" evidence="14">
    <location>
        <begin position="6"/>
        <end position="25"/>
    </location>
</feature>
<dbReference type="Gene3D" id="6.10.340.10">
    <property type="match status" value="1"/>
</dbReference>
<dbReference type="Proteomes" id="UP000028542">
    <property type="component" value="Unassembled WGS sequence"/>
</dbReference>
<dbReference type="SMART" id="SM00388">
    <property type="entry name" value="HisKA"/>
    <property type="match status" value="1"/>
</dbReference>
<gene>
    <name evidence="17" type="ORF">IO99_06005</name>
</gene>
<feature type="domain" description="HAMP" evidence="16">
    <location>
        <begin position="156"/>
        <end position="203"/>
    </location>
</feature>
<comment type="catalytic activity">
    <reaction evidence="1">
        <text>ATP + protein L-histidine = ADP + protein N-phospho-L-histidine.</text>
        <dbReference type="EC" id="2.7.13.3"/>
    </reaction>
</comment>
<dbReference type="SUPFAM" id="SSF55874">
    <property type="entry name" value="ATPase domain of HSP90 chaperone/DNA topoisomerase II/histidine kinase"/>
    <property type="match status" value="1"/>
</dbReference>
<dbReference type="InterPro" id="IPR004358">
    <property type="entry name" value="Sig_transdc_His_kin-like_C"/>
</dbReference>
<dbReference type="Pfam" id="PF02518">
    <property type="entry name" value="HATPase_c"/>
    <property type="match status" value="1"/>
</dbReference>
<evidence type="ECO:0000256" key="13">
    <source>
        <dbReference type="ARBA" id="ARBA00023136"/>
    </source>
</evidence>
<evidence type="ECO:0000256" key="7">
    <source>
        <dbReference type="ARBA" id="ARBA00022692"/>
    </source>
</evidence>
<evidence type="ECO:0000256" key="6">
    <source>
        <dbReference type="ARBA" id="ARBA00022679"/>
    </source>
</evidence>
<name>A0A084JEI6_9CLOT</name>
<evidence type="ECO:0000256" key="5">
    <source>
        <dbReference type="ARBA" id="ARBA00022553"/>
    </source>
</evidence>
<dbReference type="STRING" id="318464.IO99_06005"/>
<comment type="caution">
    <text evidence="17">The sequence shown here is derived from an EMBL/GenBank/DDBJ whole genome shotgun (WGS) entry which is preliminary data.</text>
</comment>
<dbReference type="PROSITE" id="PS50109">
    <property type="entry name" value="HIS_KIN"/>
    <property type="match status" value="1"/>
</dbReference>
<dbReference type="InterPro" id="IPR050398">
    <property type="entry name" value="HssS/ArlS-like"/>
</dbReference>
<protein>
    <recommendedName>
        <fullName evidence="3">histidine kinase</fullName>
        <ecNumber evidence="3">2.7.13.3</ecNumber>
    </recommendedName>
</protein>
<dbReference type="InterPro" id="IPR036890">
    <property type="entry name" value="HATPase_C_sf"/>
</dbReference>
<dbReference type="CDD" id="cd00075">
    <property type="entry name" value="HATPase"/>
    <property type="match status" value="1"/>
</dbReference>
<keyword evidence="9" id="KW-0418">Kinase</keyword>
<evidence type="ECO:0000256" key="2">
    <source>
        <dbReference type="ARBA" id="ARBA00004651"/>
    </source>
</evidence>
<evidence type="ECO:0000313" key="17">
    <source>
        <dbReference type="EMBL" id="KEZ87370.1"/>
    </source>
</evidence>
<keyword evidence="12" id="KW-0902">Two-component regulatory system</keyword>
<dbReference type="PROSITE" id="PS50885">
    <property type="entry name" value="HAMP"/>
    <property type="match status" value="1"/>
</dbReference>
<evidence type="ECO:0000256" key="8">
    <source>
        <dbReference type="ARBA" id="ARBA00022741"/>
    </source>
</evidence>
<evidence type="ECO:0000256" key="4">
    <source>
        <dbReference type="ARBA" id="ARBA00022475"/>
    </source>
</evidence>
<evidence type="ECO:0000256" key="12">
    <source>
        <dbReference type="ARBA" id="ARBA00023012"/>
    </source>
</evidence>
<dbReference type="SUPFAM" id="SSF47384">
    <property type="entry name" value="Homodimeric domain of signal transducing histidine kinase"/>
    <property type="match status" value="1"/>
</dbReference>
<dbReference type="PRINTS" id="PR00344">
    <property type="entry name" value="BCTRLSENSOR"/>
</dbReference>
<keyword evidence="5" id="KW-0597">Phosphoprotein</keyword>
<dbReference type="InterPro" id="IPR003660">
    <property type="entry name" value="HAMP_dom"/>
</dbReference>
<sequence>MNIKRIVVISIIVLLTCTSLTFFAFKYKGKIEIEVPKVNDIAQSLAKEWDSLEYAELPCLSYKLDYVVLDNENRFIKATRDGLNNDLSSAIRNRDTIVDVKSQDKVLGKVIIYNNTNNEWIKFRNLLLIFALCVIIVAAAFCSLYFVFIDRCILYPFRKLQGFARHVAEGNLDMPLDMDKNNFFGAFTESFDLMREELNKARENERLANQSKKELVASLSHDIKTPVASIKAVTEVMHVKTSDENQRRQLDIINSKADQINTLITNMFSATLEELQELKVIVTEQSSQVLYDLIKTADYNCKANIGGIAECIILADGLRLSQVVDNIISNSYKYAGTSIYVSSVIKGKYLEIGFKDYGRGVSEEELPLIFNKFYRAKNSKEKGGTGLGLYISKYMMEKMEGYIYCENSVDGFTVLLKLLIA</sequence>
<dbReference type="Pfam" id="PF00512">
    <property type="entry name" value="HisKA"/>
    <property type="match status" value="1"/>
</dbReference>
<dbReference type="AlphaFoldDB" id="A0A084JEI6"/>
<dbReference type="SMART" id="SM00387">
    <property type="entry name" value="HATPase_c"/>
    <property type="match status" value="1"/>
</dbReference>
<evidence type="ECO:0000256" key="9">
    <source>
        <dbReference type="ARBA" id="ARBA00022777"/>
    </source>
</evidence>
<dbReference type="Gene3D" id="3.30.565.10">
    <property type="entry name" value="Histidine kinase-like ATPase, C-terminal domain"/>
    <property type="match status" value="1"/>
</dbReference>
<keyword evidence="10" id="KW-0067">ATP-binding</keyword>
<dbReference type="eggNOG" id="COG2205">
    <property type="taxonomic scope" value="Bacteria"/>
</dbReference>
<accession>A0A084JEI6</accession>
<evidence type="ECO:0000259" key="15">
    <source>
        <dbReference type="PROSITE" id="PS50109"/>
    </source>
</evidence>
<dbReference type="EMBL" id="JPMD01000013">
    <property type="protein sequence ID" value="KEZ87370.1"/>
    <property type="molecule type" value="Genomic_DNA"/>
</dbReference>
<dbReference type="InterPro" id="IPR003594">
    <property type="entry name" value="HATPase_dom"/>
</dbReference>
<dbReference type="GO" id="GO:0005886">
    <property type="term" value="C:plasma membrane"/>
    <property type="evidence" value="ECO:0007669"/>
    <property type="project" value="UniProtKB-SubCell"/>
</dbReference>
<dbReference type="InterPro" id="IPR003661">
    <property type="entry name" value="HisK_dim/P_dom"/>
</dbReference>
<dbReference type="Gene3D" id="1.10.287.130">
    <property type="match status" value="1"/>
</dbReference>
<proteinExistence type="predicted"/>
<evidence type="ECO:0000256" key="14">
    <source>
        <dbReference type="SAM" id="Phobius"/>
    </source>
</evidence>
<comment type="subcellular location">
    <subcellularLocation>
        <location evidence="2">Cell membrane</location>
        <topology evidence="2">Multi-pass membrane protein</topology>
    </subcellularLocation>
</comment>
<feature type="transmembrane region" description="Helical" evidence="14">
    <location>
        <begin position="126"/>
        <end position="148"/>
    </location>
</feature>
<reference evidence="17 18" key="1">
    <citation type="submission" date="2014-07" db="EMBL/GenBank/DDBJ databases">
        <title>Draft genome of Clostridium sulfidigenes 113A isolated from sediments associated with methane hydrate from Krishna Godavari basin.</title>
        <authorList>
            <person name="Honkalas V.S."/>
            <person name="Dabir A.P."/>
            <person name="Arora P."/>
            <person name="Dhakephalkar P.K."/>
        </authorList>
    </citation>
    <scope>NUCLEOTIDE SEQUENCE [LARGE SCALE GENOMIC DNA]</scope>
    <source>
        <strain evidence="17 18">113A</strain>
    </source>
</reference>